<dbReference type="EMBL" id="JACHVB010000014">
    <property type="protein sequence ID" value="MBC2593643.1"/>
    <property type="molecule type" value="Genomic_DNA"/>
</dbReference>
<dbReference type="RefSeq" id="WP_185674646.1">
    <property type="nucleotide sequence ID" value="NZ_JACHVB010000014.1"/>
</dbReference>
<organism evidence="2 3">
    <name type="scientific">Ruficoccus amylovorans</name>
    <dbReference type="NCBI Taxonomy" id="1804625"/>
    <lineage>
        <taxon>Bacteria</taxon>
        <taxon>Pseudomonadati</taxon>
        <taxon>Verrucomicrobiota</taxon>
        <taxon>Opitutia</taxon>
        <taxon>Puniceicoccales</taxon>
        <taxon>Cerasicoccaceae</taxon>
        <taxon>Ruficoccus</taxon>
    </lineage>
</organism>
<name>A0A842HAZ0_9BACT</name>
<feature type="chain" id="PRO_5032333727" evidence="1">
    <location>
        <begin position="25"/>
        <end position="326"/>
    </location>
</feature>
<accession>A0A842HAZ0</accession>
<gene>
    <name evidence="2" type="ORF">H5P28_05145</name>
</gene>
<keyword evidence="1" id="KW-0732">Signal</keyword>
<evidence type="ECO:0000313" key="3">
    <source>
        <dbReference type="Proteomes" id="UP000546464"/>
    </source>
</evidence>
<feature type="signal peptide" evidence="1">
    <location>
        <begin position="1"/>
        <end position="24"/>
    </location>
</feature>
<sequence length="326" mass="34841">MRARLQPLLLTLLLLATAAAPARAISGNQPGVFAFGGIGFSGATSPGELKFREIMTSDDPEAGFRAWFRDGGNVGKAYALVALYYLDPERYEMSKARFADQHLQVPTMEGCSVSTLNYEQLTENIEAGRYDSTLKRFLPEHVREEHFPAPAEGAFALHPANTSAAQIELSTDETAFRQILASDDPIDGLSIWATGGSPVQRAYGLLGLYYLAPELYQPLKTRYADDTTTFIVFTDGESAPLNTGDFIALIETDRYQQDLATLLRPQHAPQGDKATLFATPNCCPADASAAKADVPSPSGCACPSCACSDCSCGDGDGKSAAPVPAP</sequence>
<evidence type="ECO:0000313" key="2">
    <source>
        <dbReference type="EMBL" id="MBC2593643.1"/>
    </source>
</evidence>
<dbReference type="AlphaFoldDB" id="A0A842HAZ0"/>
<reference evidence="2 3" key="1">
    <citation type="submission" date="2020-07" db="EMBL/GenBank/DDBJ databases">
        <authorList>
            <person name="Feng X."/>
        </authorList>
    </citation>
    <scope>NUCLEOTIDE SEQUENCE [LARGE SCALE GENOMIC DNA]</scope>
    <source>
        <strain evidence="2 3">JCM31066</strain>
    </source>
</reference>
<evidence type="ECO:0000256" key="1">
    <source>
        <dbReference type="SAM" id="SignalP"/>
    </source>
</evidence>
<protein>
    <submittedName>
        <fullName evidence="2">Uncharacterized protein</fullName>
    </submittedName>
</protein>
<dbReference type="Proteomes" id="UP000546464">
    <property type="component" value="Unassembled WGS sequence"/>
</dbReference>
<proteinExistence type="predicted"/>
<comment type="caution">
    <text evidence="2">The sequence shown here is derived from an EMBL/GenBank/DDBJ whole genome shotgun (WGS) entry which is preliminary data.</text>
</comment>
<keyword evidence="3" id="KW-1185">Reference proteome</keyword>